<feature type="domain" description="Heterokaryon incompatibility" evidence="1">
    <location>
        <begin position="46"/>
        <end position="147"/>
    </location>
</feature>
<reference evidence="2" key="1">
    <citation type="submission" date="2019-07" db="EMBL/GenBank/DDBJ databases">
        <title>Hyphodiscus hymeniophilus genome sequencing and assembly.</title>
        <authorList>
            <person name="Kramer G."/>
            <person name="Nodwell J."/>
        </authorList>
    </citation>
    <scope>NUCLEOTIDE SEQUENCE</scope>
    <source>
        <strain evidence="2">ATCC 34498</strain>
    </source>
</reference>
<comment type="caution">
    <text evidence="2">The sequence shown here is derived from an EMBL/GenBank/DDBJ whole genome shotgun (WGS) entry which is preliminary data.</text>
</comment>
<evidence type="ECO:0000259" key="1">
    <source>
        <dbReference type="Pfam" id="PF06985"/>
    </source>
</evidence>
<evidence type="ECO:0000313" key="2">
    <source>
        <dbReference type="EMBL" id="KAG0646397.1"/>
    </source>
</evidence>
<dbReference type="PANTHER" id="PTHR24148:SF64">
    <property type="entry name" value="HETEROKARYON INCOMPATIBILITY DOMAIN-CONTAINING PROTEIN"/>
    <property type="match status" value="1"/>
</dbReference>
<sequence>MAASAPAIASLYQPLNSPAYAVAWGVRLFHDFLHLCTYVIKRNHYYEALSYAWGNASVTETILVNGNEWQATRNLVAALRQLRSQEPRTLWVDAICINQANKPAAREERALQLRWMNQIFSAATSVIAWVGTEDASSNRVFDLMRNEAESFTP</sequence>
<dbReference type="Proteomes" id="UP000785200">
    <property type="component" value="Unassembled WGS sequence"/>
</dbReference>
<keyword evidence="3" id="KW-1185">Reference proteome</keyword>
<dbReference type="InterPro" id="IPR010730">
    <property type="entry name" value="HET"/>
</dbReference>
<dbReference type="Pfam" id="PF06985">
    <property type="entry name" value="HET"/>
    <property type="match status" value="1"/>
</dbReference>
<evidence type="ECO:0000313" key="3">
    <source>
        <dbReference type="Proteomes" id="UP000785200"/>
    </source>
</evidence>
<dbReference type="InterPro" id="IPR052895">
    <property type="entry name" value="HetReg/Transcr_Mod"/>
</dbReference>
<dbReference type="EMBL" id="VNKQ01000015">
    <property type="protein sequence ID" value="KAG0646397.1"/>
    <property type="molecule type" value="Genomic_DNA"/>
</dbReference>
<proteinExistence type="predicted"/>
<organism evidence="2 3">
    <name type="scientific">Hyphodiscus hymeniophilus</name>
    <dbReference type="NCBI Taxonomy" id="353542"/>
    <lineage>
        <taxon>Eukaryota</taxon>
        <taxon>Fungi</taxon>
        <taxon>Dikarya</taxon>
        <taxon>Ascomycota</taxon>
        <taxon>Pezizomycotina</taxon>
        <taxon>Leotiomycetes</taxon>
        <taxon>Helotiales</taxon>
        <taxon>Hyphodiscaceae</taxon>
        <taxon>Hyphodiscus</taxon>
    </lineage>
</organism>
<dbReference type="PANTHER" id="PTHR24148">
    <property type="entry name" value="ANKYRIN REPEAT DOMAIN-CONTAINING PROTEIN 39 HOMOLOG-RELATED"/>
    <property type="match status" value="1"/>
</dbReference>
<accession>A0A9P6VEH9</accession>
<dbReference type="AlphaFoldDB" id="A0A9P6VEH9"/>
<name>A0A9P6VEH9_9HELO</name>
<gene>
    <name evidence="2" type="ORF">D0Z07_7640</name>
</gene>
<dbReference type="OrthoDB" id="2157530at2759"/>
<protein>
    <submittedName>
        <fullName evidence="2">Heterokaryon incompatibility protein</fullName>
    </submittedName>
</protein>